<sequence length="121" mass="14036">MSIKNFFELSLLNKNKLTCMIEADKIDLLENMKKFEEMLKDTSQIDNFLLEKQINTCFELQCKIEDYSEKLEELEDDYSDSPNTLIDFISNIPNVVNDLGPESLVVVTSEKVGMKYVQLLQ</sequence>
<dbReference type="Proteomes" id="UP001160148">
    <property type="component" value="Unassembled WGS sequence"/>
</dbReference>
<accession>A0AAV0X9L2</accession>
<protein>
    <submittedName>
        <fullName evidence="1">Uncharacterized protein</fullName>
    </submittedName>
</protein>
<evidence type="ECO:0000313" key="1">
    <source>
        <dbReference type="EMBL" id="CAI6364347.1"/>
    </source>
</evidence>
<reference evidence="1 2" key="1">
    <citation type="submission" date="2023-01" db="EMBL/GenBank/DDBJ databases">
        <authorList>
            <person name="Whitehead M."/>
        </authorList>
    </citation>
    <scope>NUCLEOTIDE SEQUENCE [LARGE SCALE GENOMIC DNA]</scope>
</reference>
<evidence type="ECO:0000313" key="2">
    <source>
        <dbReference type="Proteomes" id="UP001160148"/>
    </source>
</evidence>
<organism evidence="1 2">
    <name type="scientific">Macrosiphum euphorbiae</name>
    <name type="common">potato aphid</name>
    <dbReference type="NCBI Taxonomy" id="13131"/>
    <lineage>
        <taxon>Eukaryota</taxon>
        <taxon>Metazoa</taxon>
        <taxon>Ecdysozoa</taxon>
        <taxon>Arthropoda</taxon>
        <taxon>Hexapoda</taxon>
        <taxon>Insecta</taxon>
        <taxon>Pterygota</taxon>
        <taxon>Neoptera</taxon>
        <taxon>Paraneoptera</taxon>
        <taxon>Hemiptera</taxon>
        <taxon>Sternorrhyncha</taxon>
        <taxon>Aphidomorpha</taxon>
        <taxon>Aphidoidea</taxon>
        <taxon>Aphididae</taxon>
        <taxon>Macrosiphini</taxon>
        <taxon>Macrosiphum</taxon>
    </lineage>
</organism>
<name>A0AAV0X9L2_9HEMI</name>
<comment type="caution">
    <text evidence="1">The sequence shown here is derived from an EMBL/GenBank/DDBJ whole genome shotgun (WGS) entry which is preliminary data.</text>
</comment>
<proteinExistence type="predicted"/>
<dbReference type="EMBL" id="CARXXK010000003">
    <property type="protein sequence ID" value="CAI6364347.1"/>
    <property type="molecule type" value="Genomic_DNA"/>
</dbReference>
<keyword evidence="2" id="KW-1185">Reference proteome</keyword>
<dbReference type="AlphaFoldDB" id="A0AAV0X9L2"/>
<gene>
    <name evidence="1" type="ORF">MEUPH1_LOCUS19185</name>
</gene>